<keyword evidence="1" id="KW-0812">Transmembrane</keyword>
<feature type="chain" id="PRO_5047473876" evidence="2">
    <location>
        <begin position="25"/>
        <end position="112"/>
    </location>
</feature>
<keyword evidence="1" id="KW-1133">Transmembrane helix</keyword>
<protein>
    <submittedName>
        <fullName evidence="4">Uncharacterized protein LOC101847688</fullName>
    </submittedName>
</protein>
<name>A0ABM1A9S1_APLCA</name>
<keyword evidence="1" id="KW-0472">Membrane</keyword>
<evidence type="ECO:0000313" key="4">
    <source>
        <dbReference type="RefSeq" id="XP_012943552.1"/>
    </source>
</evidence>
<feature type="signal peptide" evidence="2">
    <location>
        <begin position="1"/>
        <end position="24"/>
    </location>
</feature>
<keyword evidence="2" id="KW-0732">Signal</keyword>
<evidence type="ECO:0000313" key="3">
    <source>
        <dbReference type="Proteomes" id="UP000694888"/>
    </source>
</evidence>
<keyword evidence="3" id="KW-1185">Reference proteome</keyword>
<feature type="transmembrane region" description="Helical" evidence="1">
    <location>
        <begin position="93"/>
        <end position="111"/>
    </location>
</feature>
<dbReference type="RefSeq" id="XP_012943552.1">
    <property type="nucleotide sequence ID" value="XM_013088098.2"/>
</dbReference>
<dbReference type="Proteomes" id="UP000694888">
    <property type="component" value="Unplaced"/>
</dbReference>
<proteinExistence type="predicted"/>
<dbReference type="GeneID" id="101847688"/>
<gene>
    <name evidence="4" type="primary">LOC101847688</name>
</gene>
<evidence type="ECO:0000256" key="1">
    <source>
        <dbReference type="SAM" id="Phobius"/>
    </source>
</evidence>
<reference evidence="4" key="1">
    <citation type="submission" date="2025-08" db="UniProtKB">
        <authorList>
            <consortium name="RefSeq"/>
        </authorList>
    </citation>
    <scope>IDENTIFICATION</scope>
</reference>
<sequence length="112" mass="12586">MKNVDAKLLLLALLLLFCVIAVTSQCKDDVNRCTDDYNNTFQLESDLDDYEDCVKNLQCSDTDNARQSVLDWINGKRGKSNGSRSIFGQTTPAWTPLLFAAFVSWIVALLVY</sequence>
<organism evidence="3 4">
    <name type="scientific">Aplysia californica</name>
    <name type="common">California sea hare</name>
    <dbReference type="NCBI Taxonomy" id="6500"/>
    <lineage>
        <taxon>Eukaryota</taxon>
        <taxon>Metazoa</taxon>
        <taxon>Spiralia</taxon>
        <taxon>Lophotrochozoa</taxon>
        <taxon>Mollusca</taxon>
        <taxon>Gastropoda</taxon>
        <taxon>Heterobranchia</taxon>
        <taxon>Euthyneura</taxon>
        <taxon>Tectipleura</taxon>
        <taxon>Aplysiida</taxon>
        <taxon>Aplysioidea</taxon>
        <taxon>Aplysiidae</taxon>
        <taxon>Aplysia</taxon>
    </lineage>
</organism>
<accession>A0ABM1A9S1</accession>
<evidence type="ECO:0000256" key="2">
    <source>
        <dbReference type="SAM" id="SignalP"/>
    </source>
</evidence>